<keyword evidence="1" id="KW-1133">Transmembrane helix</keyword>
<reference evidence="4" key="1">
    <citation type="submission" date="2017-04" db="EMBL/GenBank/DDBJ databases">
        <authorList>
            <person name="Varghese N."/>
            <person name="Submissions S."/>
        </authorList>
    </citation>
    <scope>NUCLEOTIDE SEQUENCE [LARGE SCALE GENOMIC DNA]</scope>
    <source>
        <strain evidence="4">K3S</strain>
    </source>
</reference>
<sequence>MKKLHSQILVNIATLGPVGFLPKAPGTWGSAAAAIAAPFLFYPFSFSIKIFILILLFIFGAMACSEAEIQLGKKDPGCVVIDEVLGQWITFLPFGLMTGWQFIAGFIFFRLFDILKPWPVRQSENWLKDGWGVMIDDLLAGLYAATALWLFRMI</sequence>
<name>A0A1X7C4Z9_9BACT</name>
<dbReference type="STRING" id="1519643.SAMN06295933_0356"/>
<feature type="transmembrane region" description="Helical" evidence="1">
    <location>
        <begin position="46"/>
        <end position="64"/>
    </location>
</feature>
<protein>
    <submittedName>
        <fullName evidence="3">Phosphatidylglycerophosphatase</fullName>
    </submittedName>
</protein>
<dbReference type="InterPro" id="IPR026037">
    <property type="entry name" value="PgpA"/>
</dbReference>
<dbReference type="EMBL" id="FWZU01000001">
    <property type="protein sequence ID" value="SME90068.1"/>
    <property type="molecule type" value="Genomic_DNA"/>
</dbReference>
<dbReference type="Pfam" id="PF04608">
    <property type="entry name" value="PgpA"/>
    <property type="match status" value="1"/>
</dbReference>
<dbReference type="AlphaFoldDB" id="A0A1X7C4Z9"/>
<gene>
    <name evidence="3" type="ORF">SAMN06295933_0356</name>
</gene>
<feature type="domain" description="YutG/PgpA" evidence="2">
    <location>
        <begin position="12"/>
        <end position="151"/>
    </location>
</feature>
<dbReference type="InterPro" id="IPR036681">
    <property type="entry name" value="PgpA-like_sf"/>
</dbReference>
<evidence type="ECO:0000313" key="3">
    <source>
        <dbReference type="EMBL" id="SME90068.1"/>
    </source>
</evidence>
<accession>A0A1X7C4Z9</accession>
<evidence type="ECO:0000256" key="1">
    <source>
        <dbReference type="SAM" id="Phobius"/>
    </source>
</evidence>
<dbReference type="PANTHER" id="PTHR36305:SF1">
    <property type="entry name" value="PHOSPHATIDYLGLYCEROPHOSPHATASE A"/>
    <property type="match status" value="1"/>
</dbReference>
<dbReference type="Proteomes" id="UP000192906">
    <property type="component" value="Unassembled WGS sequence"/>
</dbReference>
<dbReference type="PIRSF" id="PIRSF006162">
    <property type="entry name" value="PgpA"/>
    <property type="match status" value="1"/>
</dbReference>
<dbReference type="InterPro" id="IPR007686">
    <property type="entry name" value="YutG/PgpA"/>
</dbReference>
<keyword evidence="1" id="KW-0812">Transmembrane</keyword>
<organism evidence="3 4">
    <name type="scientific">Desulfovibrio gilichinskyi</name>
    <dbReference type="NCBI Taxonomy" id="1519643"/>
    <lineage>
        <taxon>Bacteria</taxon>
        <taxon>Pseudomonadati</taxon>
        <taxon>Thermodesulfobacteriota</taxon>
        <taxon>Desulfovibrionia</taxon>
        <taxon>Desulfovibrionales</taxon>
        <taxon>Desulfovibrionaceae</taxon>
        <taxon>Desulfovibrio</taxon>
    </lineage>
</organism>
<evidence type="ECO:0000259" key="2">
    <source>
        <dbReference type="Pfam" id="PF04608"/>
    </source>
</evidence>
<dbReference type="GO" id="GO:0008962">
    <property type="term" value="F:phosphatidylglycerophosphatase activity"/>
    <property type="evidence" value="ECO:0007669"/>
    <property type="project" value="InterPro"/>
</dbReference>
<dbReference type="PANTHER" id="PTHR36305">
    <property type="entry name" value="PHOSPHATIDYLGLYCEROPHOSPHATASE A"/>
    <property type="match status" value="1"/>
</dbReference>
<dbReference type="CDD" id="cd06971">
    <property type="entry name" value="PgpA"/>
    <property type="match status" value="1"/>
</dbReference>
<dbReference type="RefSeq" id="WP_085097420.1">
    <property type="nucleotide sequence ID" value="NZ_FWZU01000001.1"/>
</dbReference>
<feature type="transmembrane region" description="Helical" evidence="1">
    <location>
        <begin position="85"/>
        <end position="111"/>
    </location>
</feature>
<dbReference type="GO" id="GO:0006655">
    <property type="term" value="P:phosphatidylglycerol biosynthetic process"/>
    <property type="evidence" value="ECO:0007669"/>
    <property type="project" value="UniProtKB-UniPathway"/>
</dbReference>
<dbReference type="SUPFAM" id="SSF101307">
    <property type="entry name" value="YutG-like"/>
    <property type="match status" value="1"/>
</dbReference>
<evidence type="ECO:0000313" key="4">
    <source>
        <dbReference type="Proteomes" id="UP000192906"/>
    </source>
</evidence>
<feature type="transmembrane region" description="Helical" evidence="1">
    <location>
        <begin position="131"/>
        <end position="151"/>
    </location>
</feature>
<proteinExistence type="predicted"/>
<keyword evidence="1" id="KW-0472">Membrane</keyword>
<dbReference type="OrthoDB" id="9804091at2"/>
<dbReference type="UniPathway" id="UPA00084">
    <property type="reaction ID" value="UER00504"/>
</dbReference>
<keyword evidence="4" id="KW-1185">Reference proteome</keyword>